<dbReference type="Pfam" id="PF13377">
    <property type="entry name" value="Peripla_BP_3"/>
    <property type="match status" value="1"/>
</dbReference>
<dbReference type="Proteomes" id="UP000093173">
    <property type="component" value="Unassembled WGS sequence"/>
</dbReference>
<evidence type="ECO:0000256" key="3">
    <source>
        <dbReference type="ARBA" id="ARBA00023163"/>
    </source>
</evidence>
<evidence type="ECO:0000259" key="5">
    <source>
        <dbReference type="PROSITE" id="PS50943"/>
    </source>
</evidence>
<dbReference type="PRINTS" id="PR00036">
    <property type="entry name" value="HTHLACI"/>
</dbReference>
<dbReference type="GO" id="GO:0003700">
    <property type="term" value="F:DNA-binding transcription factor activity"/>
    <property type="evidence" value="ECO:0007669"/>
    <property type="project" value="TreeGrafter"/>
</dbReference>
<dbReference type="CDD" id="cd06290">
    <property type="entry name" value="PBP1_LacI-like"/>
    <property type="match status" value="1"/>
</dbReference>
<dbReference type="InterPro" id="IPR046335">
    <property type="entry name" value="LacI/GalR-like_sensor"/>
</dbReference>
<keyword evidence="3" id="KW-0804">Transcription</keyword>
<dbReference type="PANTHER" id="PTHR30146">
    <property type="entry name" value="LACI-RELATED TRANSCRIPTIONAL REPRESSOR"/>
    <property type="match status" value="1"/>
</dbReference>
<feature type="domain" description="HTH lacI-type" evidence="4">
    <location>
        <begin position="9"/>
        <end position="63"/>
    </location>
</feature>
<dbReference type="PROSITE" id="PS00356">
    <property type="entry name" value="HTH_LACI_1"/>
    <property type="match status" value="1"/>
</dbReference>
<dbReference type="InterPro" id="IPR001387">
    <property type="entry name" value="Cro/C1-type_HTH"/>
</dbReference>
<dbReference type="PANTHER" id="PTHR30146:SF109">
    <property type="entry name" value="HTH-TYPE TRANSCRIPTIONAL REGULATOR GALS"/>
    <property type="match status" value="1"/>
</dbReference>
<dbReference type="InterPro" id="IPR028082">
    <property type="entry name" value="Peripla_BP_I"/>
</dbReference>
<dbReference type="EMBL" id="MAJZ01000272">
    <property type="protein sequence ID" value="OCH78343.1"/>
    <property type="molecule type" value="Genomic_DNA"/>
</dbReference>
<dbReference type="Gene3D" id="1.10.260.40">
    <property type="entry name" value="lambda repressor-like DNA-binding domains"/>
    <property type="match status" value="1"/>
</dbReference>
<evidence type="ECO:0000313" key="7">
    <source>
        <dbReference type="Proteomes" id="UP000093173"/>
    </source>
</evidence>
<dbReference type="PROSITE" id="PS50932">
    <property type="entry name" value="HTH_LACI_2"/>
    <property type="match status" value="1"/>
</dbReference>
<feature type="domain" description="HTH cro/C1-type" evidence="5">
    <location>
        <begin position="10"/>
        <end position="53"/>
    </location>
</feature>
<dbReference type="InterPro" id="IPR010982">
    <property type="entry name" value="Lambda_DNA-bd_dom_sf"/>
</dbReference>
<proteinExistence type="predicted"/>
<keyword evidence="2" id="KW-0238">DNA-binding</keyword>
<dbReference type="PROSITE" id="PS50943">
    <property type="entry name" value="HTH_CROC1"/>
    <property type="match status" value="1"/>
</dbReference>
<protein>
    <submittedName>
        <fullName evidence="6">LacI family transcriptional regulator</fullName>
    </submittedName>
</protein>
<keyword evidence="7" id="KW-1185">Reference proteome</keyword>
<name>A0A1B9R245_9VIBR</name>
<dbReference type="CDD" id="cd01392">
    <property type="entry name" value="HTH_LacI"/>
    <property type="match status" value="1"/>
</dbReference>
<dbReference type="GO" id="GO:0000976">
    <property type="term" value="F:transcription cis-regulatory region binding"/>
    <property type="evidence" value="ECO:0007669"/>
    <property type="project" value="TreeGrafter"/>
</dbReference>
<dbReference type="Pfam" id="PF00356">
    <property type="entry name" value="LacI"/>
    <property type="match status" value="1"/>
</dbReference>
<organism evidence="6 7">
    <name type="scientific">Vibrio genomosp. F10</name>
    <dbReference type="NCBI Taxonomy" id="723171"/>
    <lineage>
        <taxon>Bacteria</taxon>
        <taxon>Pseudomonadati</taxon>
        <taxon>Pseudomonadota</taxon>
        <taxon>Gammaproteobacteria</taxon>
        <taxon>Vibrionales</taxon>
        <taxon>Vibrionaceae</taxon>
        <taxon>Vibrio</taxon>
    </lineage>
</organism>
<dbReference type="SUPFAM" id="SSF53822">
    <property type="entry name" value="Periplasmic binding protein-like I"/>
    <property type="match status" value="1"/>
</dbReference>
<dbReference type="AlphaFoldDB" id="A0A1B9R245"/>
<dbReference type="Gene3D" id="3.40.50.2300">
    <property type="match status" value="2"/>
</dbReference>
<keyword evidence="1" id="KW-0805">Transcription regulation</keyword>
<evidence type="ECO:0000313" key="6">
    <source>
        <dbReference type="EMBL" id="OCH78343.1"/>
    </source>
</evidence>
<accession>A0A1B9R245</accession>
<evidence type="ECO:0000256" key="1">
    <source>
        <dbReference type="ARBA" id="ARBA00023015"/>
    </source>
</evidence>
<dbReference type="SUPFAM" id="SSF47413">
    <property type="entry name" value="lambda repressor-like DNA-binding domains"/>
    <property type="match status" value="1"/>
</dbReference>
<sequence length="338" mass="37256">MMTKKNKTPTVYDVAKLAGVSPSTVSRFLNRTTYVSDEKSQNIEQAIKTIGYKPSYPVQQKSNRRSMTIGVLIQHPESPHTSRILNDMEKTLIAQGYSLVIATGHWQSKLEVHALEYLIKNNVDAVIIVTGHLKPDLIVKTAESIPVVTVGYDVEGPNIRSLNLNNTLGGYIATLHLLQQGHVNVAHIKGLSNQPDSGARYEGYKKALAESNIKVNPKLVMQGDFSSEIGYEKTIELLDSKVHFSAIFAANDQTAYGAIKALTDNGYKVPEDISVVGFDDLPVSKYFTPALTTLRQPVEEIGVVCAESVLNLLSGERHEARLPPIDLIVRQSTKSIYR</sequence>
<dbReference type="RefSeq" id="WP_026026559.1">
    <property type="nucleotide sequence ID" value="NZ_JBNGCH010000272.1"/>
</dbReference>
<dbReference type="InterPro" id="IPR000843">
    <property type="entry name" value="HTH_LacI"/>
</dbReference>
<evidence type="ECO:0000256" key="2">
    <source>
        <dbReference type="ARBA" id="ARBA00023125"/>
    </source>
</evidence>
<reference evidence="7" key="1">
    <citation type="submission" date="2016-06" db="EMBL/GenBank/DDBJ databases">
        <authorList>
            <person name="Hehemann J.-H."/>
            <person name="Arevalo P."/>
            <person name="Datta M.S."/>
            <person name="Polz M.F."/>
        </authorList>
    </citation>
    <scope>NUCLEOTIDE SEQUENCE [LARGE SCALE GENOMIC DNA]</scope>
    <source>
        <strain evidence="7">9CSC122</strain>
    </source>
</reference>
<evidence type="ECO:0000259" key="4">
    <source>
        <dbReference type="PROSITE" id="PS50932"/>
    </source>
</evidence>
<gene>
    <name evidence="6" type="ORF">A6E14_00800</name>
</gene>
<dbReference type="SMART" id="SM00354">
    <property type="entry name" value="HTH_LACI"/>
    <property type="match status" value="1"/>
</dbReference>
<comment type="caution">
    <text evidence="6">The sequence shown here is derived from an EMBL/GenBank/DDBJ whole genome shotgun (WGS) entry which is preliminary data.</text>
</comment>